<organism evidence="2">
    <name type="scientific">Pongo abelii</name>
    <name type="common">Sumatran orangutan</name>
    <name type="synonym">Pongo pygmaeus abelii</name>
    <dbReference type="NCBI Taxonomy" id="9601"/>
    <lineage>
        <taxon>Eukaryota</taxon>
        <taxon>Metazoa</taxon>
        <taxon>Chordata</taxon>
        <taxon>Craniata</taxon>
        <taxon>Vertebrata</taxon>
        <taxon>Euteleostomi</taxon>
        <taxon>Mammalia</taxon>
        <taxon>Eutheria</taxon>
        <taxon>Euarchontoglires</taxon>
        <taxon>Primates</taxon>
        <taxon>Haplorrhini</taxon>
        <taxon>Catarrhini</taxon>
        <taxon>Hominidae</taxon>
        <taxon>Pongo</taxon>
    </lineage>
</organism>
<name>A0A2J8SD69_PONAB</name>
<proteinExistence type="predicted"/>
<feature type="non-terminal residue" evidence="2">
    <location>
        <position position="32"/>
    </location>
</feature>
<gene>
    <name evidence="2" type="ORF">CR201_G0044222</name>
</gene>
<evidence type="ECO:0000313" key="2">
    <source>
        <dbReference type="EMBL" id="PNJ18723.1"/>
    </source>
</evidence>
<evidence type="ECO:0000256" key="1">
    <source>
        <dbReference type="SAM" id="MobiDB-lite"/>
    </source>
</evidence>
<reference evidence="2" key="1">
    <citation type="submission" date="2017-12" db="EMBL/GenBank/DDBJ databases">
        <title>High-resolution comparative analysis of great ape genomes.</title>
        <authorList>
            <person name="Pollen A."/>
            <person name="Hastie A."/>
            <person name="Hormozdiari F."/>
            <person name="Dougherty M."/>
            <person name="Liu R."/>
            <person name="Chaisson M."/>
            <person name="Hoppe E."/>
            <person name="Hill C."/>
            <person name="Pang A."/>
            <person name="Hillier L."/>
            <person name="Baker C."/>
            <person name="Armstrong J."/>
            <person name="Shendure J."/>
            <person name="Paten B."/>
            <person name="Wilson R."/>
            <person name="Chao H."/>
            <person name="Schneider V."/>
            <person name="Ventura M."/>
            <person name="Kronenberg Z."/>
            <person name="Murali S."/>
            <person name="Gordon D."/>
            <person name="Cantsilieris S."/>
            <person name="Munson K."/>
            <person name="Nelson B."/>
            <person name="Raja A."/>
            <person name="Underwood J."/>
            <person name="Diekhans M."/>
            <person name="Fiddes I."/>
            <person name="Haussler D."/>
            <person name="Eichler E."/>
        </authorList>
    </citation>
    <scope>NUCLEOTIDE SEQUENCE [LARGE SCALE GENOMIC DNA]</scope>
    <source>
        <strain evidence="2">Susie</strain>
    </source>
</reference>
<dbReference type="EMBL" id="NDHI03003584">
    <property type="protein sequence ID" value="PNJ18723.1"/>
    <property type="molecule type" value="Genomic_DNA"/>
</dbReference>
<accession>A0A2J8SD69</accession>
<protein>
    <submittedName>
        <fullName evidence="2">Uncharacterized protein</fullName>
    </submittedName>
</protein>
<dbReference type="AlphaFoldDB" id="A0A2J8SD69"/>
<sequence>TSLGVPQREGDESFLCKHPLKTLSERSSGPAK</sequence>
<feature type="non-terminal residue" evidence="2">
    <location>
        <position position="1"/>
    </location>
</feature>
<comment type="caution">
    <text evidence="2">The sequence shown here is derived from an EMBL/GenBank/DDBJ whole genome shotgun (WGS) entry which is preliminary data.</text>
</comment>
<feature type="region of interest" description="Disordered" evidence="1">
    <location>
        <begin position="1"/>
        <end position="32"/>
    </location>
</feature>